<sequence length="261" mass="28223">MTNQQGEFVWYELMTRDADGAQAFYAALLGWTYGDSQQPDIDYRTIRAGNEDIGGILALSPDMLAGGAQPAWLGYVAVDDIDASLASLRSLGGTVHMGPRDLPATGRLAMVADPQGVPFYLMQDRSGQTSRAYVCNGGKPGHCAWNELTTTDQAGAMAFYSTLFGWVKDGEMDMGPMGAYEFLRHGELIGAMMTKPDDMPHPGWGYYFYVEDIDAAARTIPVRQGEILFGPSEIPGGDYIITGRDPQGAVFSLVGPRKAAQ</sequence>
<dbReference type="Proteomes" id="UP000589292">
    <property type="component" value="Unassembled WGS sequence"/>
</dbReference>
<feature type="domain" description="VOC" evidence="1">
    <location>
        <begin position="7"/>
        <end position="124"/>
    </location>
</feature>
<dbReference type="CDD" id="cd07247">
    <property type="entry name" value="SgaA_N_like"/>
    <property type="match status" value="2"/>
</dbReference>
<gene>
    <name evidence="2" type="ORF">FG486_07190</name>
</gene>
<comment type="caution">
    <text evidence="2">The sequence shown here is derived from an EMBL/GenBank/DDBJ whole genome shotgun (WGS) entry which is preliminary data.</text>
</comment>
<keyword evidence="3" id="KW-1185">Reference proteome</keyword>
<dbReference type="PROSITE" id="PS51819">
    <property type="entry name" value="VOC"/>
    <property type="match status" value="2"/>
</dbReference>
<dbReference type="PANTHER" id="PTHR33993">
    <property type="entry name" value="GLYOXALASE-RELATED"/>
    <property type="match status" value="1"/>
</dbReference>
<dbReference type="Gene3D" id="3.10.180.10">
    <property type="entry name" value="2,3-Dihydroxybiphenyl 1,2-Dioxygenase, domain 1"/>
    <property type="match status" value="2"/>
</dbReference>
<dbReference type="Pfam" id="PF00903">
    <property type="entry name" value="Glyoxalase"/>
    <property type="match status" value="2"/>
</dbReference>
<proteinExistence type="predicted"/>
<dbReference type="PANTHER" id="PTHR33993:SF14">
    <property type="entry name" value="GB|AAF24581.1"/>
    <property type="match status" value="1"/>
</dbReference>
<dbReference type="RefSeq" id="WP_181267067.1">
    <property type="nucleotide sequence ID" value="NZ_BAAAGB010000001.1"/>
</dbReference>
<organism evidence="2 3">
    <name type="scientific">Sphingomonas ursincola</name>
    <dbReference type="NCBI Taxonomy" id="56361"/>
    <lineage>
        <taxon>Bacteria</taxon>
        <taxon>Pseudomonadati</taxon>
        <taxon>Pseudomonadota</taxon>
        <taxon>Alphaproteobacteria</taxon>
        <taxon>Sphingomonadales</taxon>
        <taxon>Sphingomonadaceae</taxon>
        <taxon>Sphingomonas</taxon>
    </lineage>
</organism>
<dbReference type="InterPro" id="IPR004360">
    <property type="entry name" value="Glyas_Fos-R_dOase_dom"/>
</dbReference>
<evidence type="ECO:0000313" key="3">
    <source>
        <dbReference type="Proteomes" id="UP000589292"/>
    </source>
</evidence>
<dbReference type="EMBL" id="VDES01000002">
    <property type="protein sequence ID" value="MBA1374117.1"/>
    <property type="molecule type" value="Genomic_DNA"/>
</dbReference>
<dbReference type="InterPro" id="IPR037523">
    <property type="entry name" value="VOC_core"/>
</dbReference>
<dbReference type="SUPFAM" id="SSF54593">
    <property type="entry name" value="Glyoxalase/Bleomycin resistance protein/Dihydroxybiphenyl dioxygenase"/>
    <property type="match status" value="2"/>
</dbReference>
<feature type="domain" description="VOC" evidence="1">
    <location>
        <begin position="139"/>
        <end position="256"/>
    </location>
</feature>
<protein>
    <submittedName>
        <fullName evidence="2">VOC family protein</fullName>
    </submittedName>
</protein>
<evidence type="ECO:0000313" key="2">
    <source>
        <dbReference type="EMBL" id="MBA1374117.1"/>
    </source>
</evidence>
<reference evidence="2 3" key="1">
    <citation type="journal article" date="1994" name="Int. J. Syst. Bacteriol.">
        <title>Phylogenetic positions of novel aerobic, bacteriochlorophyll a-containing bacteria and description of Roseococcus thiosulfatophilus gen. nov., sp. nov., Erythromicrobium ramosum gen. nov., sp. nov., and Erythrobacter litoralis sp. nov.</title>
        <authorList>
            <person name="Yurkov V."/>
            <person name="Stackebrandt E."/>
            <person name="Holmes A."/>
            <person name="Fuerst J.A."/>
            <person name="Hugenholtz P."/>
            <person name="Golecki J."/>
            <person name="Gad'on N."/>
            <person name="Gorlenko V.M."/>
            <person name="Kompantseva E.I."/>
            <person name="Drews G."/>
        </authorList>
    </citation>
    <scope>NUCLEOTIDE SEQUENCE [LARGE SCALE GENOMIC DNA]</scope>
    <source>
        <strain evidence="2 3">KR-99</strain>
    </source>
</reference>
<dbReference type="AlphaFoldDB" id="A0A7V8RCT9"/>
<dbReference type="InterPro" id="IPR029068">
    <property type="entry name" value="Glyas_Bleomycin-R_OHBP_Dase"/>
</dbReference>
<accession>A0A7V8RCT9</accession>
<dbReference type="InterPro" id="IPR052164">
    <property type="entry name" value="Anthracycline_SecMetBiosynth"/>
</dbReference>
<evidence type="ECO:0000259" key="1">
    <source>
        <dbReference type="PROSITE" id="PS51819"/>
    </source>
</evidence>
<name>A0A7V8RCT9_9SPHN</name>